<dbReference type="PANTHER" id="PTHR34427">
    <property type="entry name" value="DUF4283 DOMAIN PROTEIN"/>
    <property type="match status" value="1"/>
</dbReference>
<dbReference type="AlphaFoldDB" id="M1AVA4"/>
<dbReference type="Proteomes" id="UP000011115">
    <property type="component" value="Unassembled WGS sequence"/>
</dbReference>
<dbReference type="Gramene" id="PGSC0003DMT400031179">
    <property type="protein sequence ID" value="PGSC0003DMT400031179"/>
    <property type="gene ID" value="PGSC0003DMG400011942"/>
</dbReference>
<keyword evidence="2" id="KW-1185">Reference proteome</keyword>
<dbReference type="PANTHER" id="PTHR34427:SF15">
    <property type="entry name" value="DUF4283 DOMAIN-CONTAINING PROTEIN"/>
    <property type="match status" value="1"/>
</dbReference>
<evidence type="ECO:0000313" key="1">
    <source>
        <dbReference type="EnsemblPlants" id="PGSC0003DMT400031179"/>
    </source>
</evidence>
<proteinExistence type="predicted"/>
<accession>M1AVA4</accession>
<organism evidence="1 2">
    <name type="scientific">Solanum tuberosum</name>
    <name type="common">Potato</name>
    <dbReference type="NCBI Taxonomy" id="4113"/>
    <lineage>
        <taxon>Eukaryota</taxon>
        <taxon>Viridiplantae</taxon>
        <taxon>Streptophyta</taxon>
        <taxon>Embryophyta</taxon>
        <taxon>Tracheophyta</taxon>
        <taxon>Spermatophyta</taxon>
        <taxon>Magnoliopsida</taxon>
        <taxon>eudicotyledons</taxon>
        <taxon>Gunneridae</taxon>
        <taxon>Pentapetalae</taxon>
        <taxon>asterids</taxon>
        <taxon>lamiids</taxon>
        <taxon>Solanales</taxon>
        <taxon>Solanaceae</taxon>
        <taxon>Solanoideae</taxon>
        <taxon>Solaneae</taxon>
        <taxon>Solanum</taxon>
    </lineage>
</organism>
<name>M1AVA4_SOLTU</name>
<dbReference type="InParanoid" id="M1AVA4"/>
<sequence>MLAGEINRDWVWVRLLGLPLNLWSQKIFEEIGDHCGGFIETEEETTLRNHLHWARIKVKGDGKEIPKEVEVETEGLIYTIPVWVEAPVTVKSDGRRSEGPLNYPRDNSTVPAFLDRDMRADTWVKLKRHVGMSVDVGKTRSKAHEVPSNMEGPFKGNLGPFTQLQNLGPILIPTKADPIIQRFPNFSENEAQTIDPVTIEIQANTFRERRTILHVQSSAITHVMKNTVMYEGEEEHAETQEDQFNICMTNTIVPGNKSPEIVHLKESLSPEEVGQVDNEGSKALQLKEQDEAANCIEEDAIPLKMQLPVEEVIQDINTSEWIQQHIIKLRAELGVDLKGCDEKAKKLFMKIDNNNRMNKGE</sequence>
<reference evidence="2" key="1">
    <citation type="journal article" date="2011" name="Nature">
        <title>Genome sequence and analysis of the tuber crop potato.</title>
        <authorList>
            <consortium name="The Potato Genome Sequencing Consortium"/>
        </authorList>
    </citation>
    <scope>NUCLEOTIDE SEQUENCE [LARGE SCALE GENOMIC DNA]</scope>
    <source>
        <strain evidence="2">cv. DM1-3 516 R44</strain>
    </source>
</reference>
<dbReference type="HOGENOM" id="CLU_768155_0_0_1"/>
<dbReference type="PaxDb" id="4113-PGSC0003DMT400031179"/>
<protein>
    <submittedName>
        <fullName evidence="1">Uncharacterized protein</fullName>
    </submittedName>
</protein>
<reference evidence="1" key="2">
    <citation type="submission" date="2015-06" db="UniProtKB">
        <authorList>
            <consortium name="EnsemblPlants"/>
        </authorList>
    </citation>
    <scope>IDENTIFICATION</scope>
    <source>
        <strain evidence="1">DM1-3 516 R44</strain>
    </source>
</reference>
<dbReference type="EnsemblPlants" id="PGSC0003DMT400031179">
    <property type="protein sequence ID" value="PGSC0003DMT400031179"/>
    <property type="gene ID" value="PGSC0003DMG400011942"/>
</dbReference>
<evidence type="ECO:0000313" key="2">
    <source>
        <dbReference type="Proteomes" id="UP000011115"/>
    </source>
</evidence>